<name>A0ABZ1Z7G6_9NOCA</name>
<dbReference type="EMBL" id="CP109441">
    <property type="protein sequence ID" value="WUV49986.1"/>
    <property type="molecule type" value="Genomic_DNA"/>
</dbReference>
<gene>
    <name evidence="1" type="ORF">OG563_18390</name>
</gene>
<protein>
    <submittedName>
        <fullName evidence="1">Uncharacterized protein</fullName>
    </submittedName>
</protein>
<dbReference type="Proteomes" id="UP001432062">
    <property type="component" value="Chromosome"/>
</dbReference>
<evidence type="ECO:0000313" key="1">
    <source>
        <dbReference type="EMBL" id="WUV49986.1"/>
    </source>
</evidence>
<accession>A0ABZ1Z7G6</accession>
<keyword evidence="2" id="KW-1185">Reference proteome</keyword>
<reference evidence="1" key="1">
    <citation type="submission" date="2022-10" db="EMBL/GenBank/DDBJ databases">
        <title>The complete genomes of actinobacterial strains from the NBC collection.</title>
        <authorList>
            <person name="Joergensen T.S."/>
            <person name="Alvarez Arevalo M."/>
            <person name="Sterndorff E.B."/>
            <person name="Faurdal D."/>
            <person name="Vuksanovic O."/>
            <person name="Mourched A.-S."/>
            <person name="Charusanti P."/>
            <person name="Shaw S."/>
            <person name="Blin K."/>
            <person name="Weber T."/>
        </authorList>
    </citation>
    <scope>NUCLEOTIDE SEQUENCE</scope>
    <source>
        <strain evidence="1">NBC_01482</strain>
    </source>
</reference>
<dbReference type="RefSeq" id="WP_329414743.1">
    <property type="nucleotide sequence ID" value="NZ_CP109441.1"/>
</dbReference>
<organism evidence="1 2">
    <name type="scientific">Nocardia vinacea</name>
    <dbReference type="NCBI Taxonomy" id="96468"/>
    <lineage>
        <taxon>Bacteria</taxon>
        <taxon>Bacillati</taxon>
        <taxon>Actinomycetota</taxon>
        <taxon>Actinomycetes</taxon>
        <taxon>Mycobacteriales</taxon>
        <taxon>Nocardiaceae</taxon>
        <taxon>Nocardia</taxon>
    </lineage>
</organism>
<evidence type="ECO:0000313" key="2">
    <source>
        <dbReference type="Proteomes" id="UP001432062"/>
    </source>
</evidence>
<proteinExistence type="predicted"/>
<sequence length="103" mass="11619">MITQLTGRGLAVYLCVIFHHNFSKPDEGIWFTKKGFHDLHGLGESTRLKGITELIDAGVISVQERSIDITGGTDYRTYRRRLLAIEPPYTPPPPAQRPSADRR</sequence>